<dbReference type="EMBL" id="JBBWRZ010000011">
    <property type="protein sequence ID" value="KAK8225921.1"/>
    <property type="molecule type" value="Genomic_DNA"/>
</dbReference>
<gene>
    <name evidence="2" type="ORF">HDK90DRAFT_514367</name>
</gene>
<feature type="compositionally biased region" description="Polar residues" evidence="1">
    <location>
        <begin position="54"/>
        <end position="87"/>
    </location>
</feature>
<accession>A0ABR1YEI2</accession>
<evidence type="ECO:0000256" key="1">
    <source>
        <dbReference type="SAM" id="MobiDB-lite"/>
    </source>
</evidence>
<evidence type="ECO:0000313" key="2">
    <source>
        <dbReference type="EMBL" id="KAK8225921.1"/>
    </source>
</evidence>
<keyword evidence="3" id="KW-1185">Reference proteome</keyword>
<evidence type="ECO:0000313" key="3">
    <source>
        <dbReference type="Proteomes" id="UP001492380"/>
    </source>
</evidence>
<name>A0ABR1YEI2_9PEZI</name>
<dbReference type="Proteomes" id="UP001492380">
    <property type="component" value="Unassembled WGS sequence"/>
</dbReference>
<reference evidence="2 3" key="1">
    <citation type="submission" date="2024-04" db="EMBL/GenBank/DDBJ databases">
        <title>Phyllosticta paracitricarpa is synonymous to the EU quarantine fungus P. citricarpa based on phylogenomic analyses.</title>
        <authorList>
            <consortium name="Lawrence Berkeley National Laboratory"/>
            <person name="Van Ingen-Buijs V.A."/>
            <person name="Van Westerhoven A.C."/>
            <person name="Haridas S."/>
            <person name="Skiadas P."/>
            <person name="Martin F."/>
            <person name="Groenewald J.Z."/>
            <person name="Crous P.W."/>
            <person name="Seidl M.F."/>
        </authorList>
    </citation>
    <scope>NUCLEOTIDE SEQUENCE [LARGE SCALE GENOMIC DNA]</scope>
    <source>
        <strain evidence="2 3">CBS 123374</strain>
    </source>
</reference>
<organism evidence="2 3">
    <name type="scientific">Phyllosticta capitalensis</name>
    <dbReference type="NCBI Taxonomy" id="121624"/>
    <lineage>
        <taxon>Eukaryota</taxon>
        <taxon>Fungi</taxon>
        <taxon>Dikarya</taxon>
        <taxon>Ascomycota</taxon>
        <taxon>Pezizomycotina</taxon>
        <taxon>Dothideomycetes</taxon>
        <taxon>Dothideomycetes incertae sedis</taxon>
        <taxon>Botryosphaeriales</taxon>
        <taxon>Phyllostictaceae</taxon>
        <taxon>Phyllosticta</taxon>
    </lineage>
</organism>
<sequence>MEKETIGPDVVESRPATDAAQLVHLNEVLPDIINRSGILETALRRLAEEAAAANTSPFTSEQQATDPETDPSNTRAATSEMQLNENTPFAPVVDPERYGFIRVDPQADHEDENTLYWREQHHARMGSAADGSFSGPYTRDEMLQIIRDETS</sequence>
<feature type="region of interest" description="Disordered" evidence="1">
    <location>
        <begin position="50"/>
        <end position="92"/>
    </location>
</feature>
<proteinExistence type="predicted"/>
<comment type="caution">
    <text evidence="2">The sequence shown here is derived from an EMBL/GenBank/DDBJ whole genome shotgun (WGS) entry which is preliminary data.</text>
</comment>
<protein>
    <submittedName>
        <fullName evidence="2">Uncharacterized protein</fullName>
    </submittedName>
</protein>